<dbReference type="GO" id="GO:0019748">
    <property type="term" value="P:secondary metabolic process"/>
    <property type="evidence" value="ECO:0007669"/>
    <property type="project" value="TreeGrafter"/>
</dbReference>
<dbReference type="OrthoDB" id="1407586at2"/>
<keyword evidence="3" id="KW-0378">Hydrolase</keyword>
<sequence length="265" mass="28686">MYDGPIIDAHTHPMLDPEAQIVADPHPPEAYLALVRGSRIARAAALTIARGGELKRTMAGNDAVLRLARDSGGFFYPVCSVHPADGGAAAAEIDRVAAAGAAWLKLHPNTQRFDVADPAVEAVVRRAAERELPVLFDAYSPWDANQPGKFVNLATAVPEARLILAHAHGPGFPQLLLYDILARYPWWRRNVWTDISATSPMLAGGPFAEQFTWVLRKFGIDRVIFGSDYPIDDPLAAVAAVARLGFTDEEQAAILHDNAAALLVR</sequence>
<evidence type="ECO:0000313" key="3">
    <source>
        <dbReference type="EMBL" id="TVZ04056.1"/>
    </source>
</evidence>
<comment type="caution">
    <text evidence="3">The sequence shown here is derived from an EMBL/GenBank/DDBJ whole genome shotgun (WGS) entry which is preliminary data.</text>
</comment>
<evidence type="ECO:0000256" key="1">
    <source>
        <dbReference type="ARBA" id="ARBA00023239"/>
    </source>
</evidence>
<evidence type="ECO:0000259" key="2">
    <source>
        <dbReference type="Pfam" id="PF04909"/>
    </source>
</evidence>
<dbReference type="GO" id="GO:0016831">
    <property type="term" value="F:carboxy-lyase activity"/>
    <property type="evidence" value="ECO:0007669"/>
    <property type="project" value="InterPro"/>
</dbReference>
<evidence type="ECO:0000313" key="4">
    <source>
        <dbReference type="Proteomes" id="UP000460272"/>
    </source>
</evidence>
<dbReference type="InterPro" id="IPR032466">
    <property type="entry name" value="Metal_Hydrolase"/>
</dbReference>
<dbReference type="GO" id="GO:0005737">
    <property type="term" value="C:cytoplasm"/>
    <property type="evidence" value="ECO:0007669"/>
    <property type="project" value="TreeGrafter"/>
</dbReference>
<gene>
    <name evidence="3" type="ORF">EAS64_16695</name>
</gene>
<dbReference type="RefSeq" id="WP_145853926.1">
    <property type="nucleotide sequence ID" value="NZ_RPFW01000003.1"/>
</dbReference>
<dbReference type="PANTHER" id="PTHR21240:SF28">
    <property type="entry name" value="ISO-OROTATE DECARBOXYLASE (EUROFUNG)"/>
    <property type="match status" value="1"/>
</dbReference>
<protein>
    <submittedName>
        <fullName evidence="3">Amidohydrolase</fullName>
    </submittedName>
</protein>
<dbReference type="InterPro" id="IPR006680">
    <property type="entry name" value="Amidohydro-rel"/>
</dbReference>
<reference evidence="3 4" key="1">
    <citation type="submission" date="2018-11" db="EMBL/GenBank/DDBJ databases">
        <title>Trebonia kvetii gen.nov., sp.nov., a novel acidophilic actinobacterium, and proposal of the new actinobacterial family Treboniaceae fam. nov.</title>
        <authorList>
            <person name="Rapoport D."/>
            <person name="Sagova-Mareckova M."/>
            <person name="Sedlacek I."/>
            <person name="Provaznik J."/>
            <person name="Kralova S."/>
            <person name="Pavlinic D."/>
            <person name="Benes V."/>
            <person name="Kopecky J."/>
        </authorList>
    </citation>
    <scope>NUCLEOTIDE SEQUENCE [LARGE SCALE GENOMIC DNA]</scope>
    <source>
        <strain evidence="3 4">15Tr583</strain>
    </source>
</reference>
<dbReference type="SUPFAM" id="SSF51556">
    <property type="entry name" value="Metallo-dependent hydrolases"/>
    <property type="match status" value="1"/>
</dbReference>
<dbReference type="AlphaFoldDB" id="A0A6P2C0P5"/>
<dbReference type="EMBL" id="RPFW01000003">
    <property type="protein sequence ID" value="TVZ04056.1"/>
    <property type="molecule type" value="Genomic_DNA"/>
</dbReference>
<dbReference type="Proteomes" id="UP000460272">
    <property type="component" value="Unassembled WGS sequence"/>
</dbReference>
<dbReference type="InterPro" id="IPR032465">
    <property type="entry name" value="ACMSD"/>
</dbReference>
<keyword evidence="4" id="KW-1185">Reference proteome</keyword>
<proteinExistence type="predicted"/>
<dbReference type="PANTHER" id="PTHR21240">
    <property type="entry name" value="2-AMINO-3-CARBOXYLMUCONATE-6-SEMIALDEHYDE DECARBOXYLASE"/>
    <property type="match status" value="1"/>
</dbReference>
<dbReference type="GO" id="GO:0016787">
    <property type="term" value="F:hydrolase activity"/>
    <property type="evidence" value="ECO:0007669"/>
    <property type="project" value="UniProtKB-KW"/>
</dbReference>
<keyword evidence="1" id="KW-0456">Lyase</keyword>
<feature type="domain" description="Amidohydrolase-related" evidence="2">
    <location>
        <begin position="7"/>
        <end position="263"/>
    </location>
</feature>
<dbReference type="Pfam" id="PF04909">
    <property type="entry name" value="Amidohydro_2"/>
    <property type="match status" value="1"/>
</dbReference>
<dbReference type="Gene3D" id="3.20.20.140">
    <property type="entry name" value="Metal-dependent hydrolases"/>
    <property type="match status" value="1"/>
</dbReference>
<accession>A0A6P2C0P5</accession>
<organism evidence="3 4">
    <name type="scientific">Trebonia kvetii</name>
    <dbReference type="NCBI Taxonomy" id="2480626"/>
    <lineage>
        <taxon>Bacteria</taxon>
        <taxon>Bacillati</taxon>
        <taxon>Actinomycetota</taxon>
        <taxon>Actinomycetes</taxon>
        <taxon>Streptosporangiales</taxon>
        <taxon>Treboniaceae</taxon>
        <taxon>Trebonia</taxon>
    </lineage>
</organism>
<name>A0A6P2C0P5_9ACTN</name>